<sequence length="290" mass="30510">MISAALISYLLAGALFVEAAPGPSLFSRQSITALSTSQITTYRPYTHYASAAYCKPATTLAWNCGSNCQTNPTFKPVASGGDGDSVQFWFVGYDPTLASVIVAHQGTDPSQILDPSLFPGVSSSVTAHDGFQSAQAAAATAILSAVQTAISRYGATQVTVIGHSLGAAIALLDSVYLPLHLPSKIHVKMVGYGMPRVGNQYFANYVDAHSSSTPVTHINNMKDPVPILPGRFLGYHHPSGEIHIKEDGTWVSCPGQDNTNSQCEGGDVSNIFVADEGNHDGPYDGITMGC</sequence>
<keyword evidence="1" id="KW-1015">Disulfide bond</keyword>
<evidence type="ECO:0000256" key="3">
    <source>
        <dbReference type="ARBA" id="ARBA00047591"/>
    </source>
</evidence>
<organism evidence="7 8">
    <name type="scientific">Jaapia argillacea MUCL 33604</name>
    <dbReference type="NCBI Taxonomy" id="933084"/>
    <lineage>
        <taxon>Eukaryota</taxon>
        <taxon>Fungi</taxon>
        <taxon>Dikarya</taxon>
        <taxon>Basidiomycota</taxon>
        <taxon>Agaricomycotina</taxon>
        <taxon>Agaricomycetes</taxon>
        <taxon>Agaricomycetidae</taxon>
        <taxon>Jaapiales</taxon>
        <taxon>Jaapiaceae</taxon>
        <taxon>Jaapia</taxon>
    </lineage>
</organism>
<keyword evidence="8" id="KW-1185">Reference proteome</keyword>
<dbReference type="Pfam" id="PF01764">
    <property type="entry name" value="Lipase_3"/>
    <property type="match status" value="1"/>
</dbReference>
<dbReference type="EMBL" id="KL197712">
    <property type="protein sequence ID" value="KDQ61916.1"/>
    <property type="molecule type" value="Genomic_DNA"/>
</dbReference>
<name>A0A067QH65_9AGAM</name>
<dbReference type="PANTHER" id="PTHR45856:SF25">
    <property type="entry name" value="FUNGAL LIPASE-LIKE DOMAIN-CONTAINING PROTEIN"/>
    <property type="match status" value="1"/>
</dbReference>
<dbReference type="InterPro" id="IPR051218">
    <property type="entry name" value="Sec_MonoDiacylglyc_Lipase"/>
</dbReference>
<proteinExistence type="inferred from homology"/>
<dbReference type="SUPFAM" id="SSF53474">
    <property type="entry name" value="alpha/beta-Hydrolases"/>
    <property type="match status" value="1"/>
</dbReference>
<dbReference type="OrthoDB" id="426718at2759"/>
<feature type="chain" id="PRO_5001644047" description="Fungal lipase-type domain-containing protein" evidence="5">
    <location>
        <begin position="20"/>
        <end position="290"/>
    </location>
</feature>
<dbReference type="InterPro" id="IPR002921">
    <property type="entry name" value="Fungal_lipase-type"/>
</dbReference>
<dbReference type="InParanoid" id="A0A067QH65"/>
<dbReference type="Proteomes" id="UP000027265">
    <property type="component" value="Unassembled WGS sequence"/>
</dbReference>
<evidence type="ECO:0000256" key="4">
    <source>
        <dbReference type="ARBA" id="ARBA00048461"/>
    </source>
</evidence>
<dbReference type="PANTHER" id="PTHR45856">
    <property type="entry name" value="ALPHA/BETA-HYDROLASES SUPERFAMILY PROTEIN"/>
    <property type="match status" value="1"/>
</dbReference>
<comment type="catalytic activity">
    <reaction evidence="4">
        <text>a monoacylglycerol + H2O = glycerol + a fatty acid + H(+)</text>
        <dbReference type="Rhea" id="RHEA:15245"/>
        <dbReference type="ChEBI" id="CHEBI:15377"/>
        <dbReference type="ChEBI" id="CHEBI:15378"/>
        <dbReference type="ChEBI" id="CHEBI:17408"/>
        <dbReference type="ChEBI" id="CHEBI:17754"/>
        <dbReference type="ChEBI" id="CHEBI:28868"/>
    </reaction>
</comment>
<reference evidence="8" key="1">
    <citation type="journal article" date="2014" name="Proc. Natl. Acad. Sci. U.S.A.">
        <title>Extensive sampling of basidiomycete genomes demonstrates inadequacy of the white-rot/brown-rot paradigm for wood decay fungi.</title>
        <authorList>
            <person name="Riley R."/>
            <person name="Salamov A.A."/>
            <person name="Brown D.W."/>
            <person name="Nagy L.G."/>
            <person name="Floudas D."/>
            <person name="Held B.W."/>
            <person name="Levasseur A."/>
            <person name="Lombard V."/>
            <person name="Morin E."/>
            <person name="Otillar R."/>
            <person name="Lindquist E.A."/>
            <person name="Sun H."/>
            <person name="LaButti K.M."/>
            <person name="Schmutz J."/>
            <person name="Jabbour D."/>
            <person name="Luo H."/>
            <person name="Baker S.E."/>
            <person name="Pisabarro A.G."/>
            <person name="Walton J.D."/>
            <person name="Blanchette R.A."/>
            <person name="Henrissat B."/>
            <person name="Martin F."/>
            <person name="Cullen D."/>
            <person name="Hibbett D.S."/>
            <person name="Grigoriev I.V."/>
        </authorList>
    </citation>
    <scope>NUCLEOTIDE SEQUENCE [LARGE SCALE GENOMIC DNA]</scope>
    <source>
        <strain evidence="8">MUCL 33604</strain>
    </source>
</reference>
<dbReference type="HOGENOM" id="CLU_032957_9_1_1"/>
<dbReference type="InterPro" id="IPR029058">
    <property type="entry name" value="AB_hydrolase_fold"/>
</dbReference>
<evidence type="ECO:0000313" key="7">
    <source>
        <dbReference type="EMBL" id="KDQ61916.1"/>
    </source>
</evidence>
<evidence type="ECO:0000256" key="2">
    <source>
        <dbReference type="ARBA" id="ARBA00043996"/>
    </source>
</evidence>
<protein>
    <recommendedName>
        <fullName evidence="6">Fungal lipase-type domain-containing protein</fullName>
    </recommendedName>
</protein>
<dbReference type="CDD" id="cd00519">
    <property type="entry name" value="Lipase_3"/>
    <property type="match status" value="1"/>
</dbReference>
<accession>A0A067QH65</accession>
<feature type="domain" description="Fungal lipase-type" evidence="6">
    <location>
        <begin position="124"/>
        <end position="231"/>
    </location>
</feature>
<dbReference type="Gene3D" id="3.40.50.1820">
    <property type="entry name" value="alpha/beta hydrolase"/>
    <property type="match status" value="1"/>
</dbReference>
<evidence type="ECO:0000256" key="5">
    <source>
        <dbReference type="SAM" id="SignalP"/>
    </source>
</evidence>
<evidence type="ECO:0000256" key="1">
    <source>
        <dbReference type="ARBA" id="ARBA00023157"/>
    </source>
</evidence>
<comment type="catalytic activity">
    <reaction evidence="3">
        <text>a diacylglycerol + H2O = a monoacylglycerol + a fatty acid + H(+)</text>
        <dbReference type="Rhea" id="RHEA:32731"/>
        <dbReference type="ChEBI" id="CHEBI:15377"/>
        <dbReference type="ChEBI" id="CHEBI:15378"/>
        <dbReference type="ChEBI" id="CHEBI:17408"/>
        <dbReference type="ChEBI" id="CHEBI:18035"/>
        <dbReference type="ChEBI" id="CHEBI:28868"/>
    </reaction>
</comment>
<feature type="signal peptide" evidence="5">
    <location>
        <begin position="1"/>
        <end position="19"/>
    </location>
</feature>
<comment type="similarity">
    <text evidence="2">Belongs to the AB hydrolase superfamily. Lipase family. Class 3 subfamily.</text>
</comment>
<gene>
    <name evidence="7" type="ORF">JAAARDRAFT_66920</name>
</gene>
<evidence type="ECO:0000313" key="8">
    <source>
        <dbReference type="Proteomes" id="UP000027265"/>
    </source>
</evidence>
<evidence type="ECO:0000259" key="6">
    <source>
        <dbReference type="Pfam" id="PF01764"/>
    </source>
</evidence>
<dbReference type="AlphaFoldDB" id="A0A067QH65"/>
<dbReference type="GO" id="GO:0006629">
    <property type="term" value="P:lipid metabolic process"/>
    <property type="evidence" value="ECO:0007669"/>
    <property type="project" value="InterPro"/>
</dbReference>
<keyword evidence="5" id="KW-0732">Signal</keyword>